<dbReference type="Pfam" id="PF08239">
    <property type="entry name" value="SH3_3"/>
    <property type="match status" value="1"/>
</dbReference>
<accession>A0A0S7BB74</accession>
<dbReference type="Gene3D" id="3.90.1720.10">
    <property type="entry name" value="endopeptidase domain like (from Nostoc punctiforme)"/>
    <property type="match status" value="1"/>
</dbReference>
<sequence>MESIETAIAAVGRAFSEKQLDVFEIQIARLAGSRLALRGRVLERSNLDALRAALPGMDLDLSGVKVLRAGRPVFRWVATNLTSLHAQPGWLAEQVSQLPFGVRLEVLEERERWALIRQDDGYLGWAYLPFTSPVEPPQPTHLAVEPVSPLMAEPRPDAKIVSRLLGGTPVAVDAVEGDWARVRMHLPGWVLVDELRGLDALPQSAAARRKQILADAQEYIGVPYLWGGCTANGIDCSGFAQLLYRMVGISLPRDAHMQYRAGRAVEGPFQPGDLVFFGEDNDRQSISHVTVSMGGWKIIHSSRSHNGVAIDEDLREVPHLRDSLTGGAAFID</sequence>
<evidence type="ECO:0000313" key="6">
    <source>
        <dbReference type="EMBL" id="GAP12297.1"/>
    </source>
</evidence>
<dbReference type="InterPro" id="IPR000064">
    <property type="entry name" value="NLP_P60_dom"/>
</dbReference>
<dbReference type="InterPro" id="IPR038765">
    <property type="entry name" value="Papain-like_cys_pep_sf"/>
</dbReference>
<dbReference type="GO" id="GO:0006508">
    <property type="term" value="P:proteolysis"/>
    <property type="evidence" value="ECO:0007669"/>
    <property type="project" value="UniProtKB-KW"/>
</dbReference>
<dbReference type="Proteomes" id="UP000055060">
    <property type="component" value="Unassembled WGS sequence"/>
</dbReference>
<dbReference type="OrthoDB" id="9808890at2"/>
<keyword evidence="7" id="KW-1185">Reference proteome</keyword>
<dbReference type="AlphaFoldDB" id="A0A0S7BB74"/>
<dbReference type="Pfam" id="PF00877">
    <property type="entry name" value="NLPC_P60"/>
    <property type="match status" value="1"/>
</dbReference>
<dbReference type="RefSeq" id="WP_075071739.1">
    <property type="nucleotide sequence ID" value="NZ_DF967972.1"/>
</dbReference>
<comment type="similarity">
    <text evidence="1">Belongs to the peptidase C40 family.</text>
</comment>
<dbReference type="PANTHER" id="PTHR47053">
    <property type="entry name" value="MUREIN DD-ENDOPEPTIDASE MEPH-RELATED"/>
    <property type="match status" value="1"/>
</dbReference>
<evidence type="ECO:0000256" key="3">
    <source>
        <dbReference type="ARBA" id="ARBA00022801"/>
    </source>
</evidence>
<dbReference type="EMBL" id="DF967972">
    <property type="protein sequence ID" value="GAP12297.1"/>
    <property type="molecule type" value="Genomic_DNA"/>
</dbReference>
<protein>
    <submittedName>
        <fullName evidence="6">Cell wall-associated hydrolase</fullName>
    </submittedName>
</protein>
<keyword evidence="2" id="KW-0645">Protease</keyword>
<dbReference type="InterPro" id="IPR003646">
    <property type="entry name" value="SH3-like_bac-type"/>
</dbReference>
<dbReference type="PROSITE" id="PS51935">
    <property type="entry name" value="NLPC_P60"/>
    <property type="match status" value="1"/>
</dbReference>
<reference evidence="6" key="1">
    <citation type="submission" date="2015-07" db="EMBL/GenBank/DDBJ databases">
        <title>Draft Genome Sequences of Anaerolinea thermolimosa IMO-1, Bellilinea caldifistulae GOMI-1, Leptolinea tardivitalis YMTK-2, Levilinea saccharolytica KIBI-1,Longilinea arvoryzae KOME-1, Previously Described as Members of the Anaerolineaceae (Chloroflexi).</title>
        <authorList>
            <person name="Sekiguchi Y."/>
            <person name="Ohashi A."/>
            <person name="Matsuura N."/>
            <person name="Tourlousse M.D."/>
        </authorList>
    </citation>
    <scope>NUCLEOTIDE SEQUENCE [LARGE SCALE GENOMIC DNA]</scope>
    <source>
        <strain evidence="6">KOME-1</strain>
    </source>
</reference>
<dbReference type="GO" id="GO:0008234">
    <property type="term" value="F:cysteine-type peptidase activity"/>
    <property type="evidence" value="ECO:0007669"/>
    <property type="project" value="UniProtKB-KW"/>
</dbReference>
<feature type="domain" description="NlpC/P60" evidence="5">
    <location>
        <begin position="206"/>
        <end position="331"/>
    </location>
</feature>
<keyword evidence="4" id="KW-0788">Thiol protease</keyword>
<evidence type="ECO:0000256" key="2">
    <source>
        <dbReference type="ARBA" id="ARBA00022670"/>
    </source>
</evidence>
<dbReference type="Gene3D" id="2.30.30.40">
    <property type="entry name" value="SH3 Domains"/>
    <property type="match status" value="1"/>
</dbReference>
<dbReference type="SUPFAM" id="SSF54001">
    <property type="entry name" value="Cysteine proteinases"/>
    <property type="match status" value="1"/>
</dbReference>
<dbReference type="PANTHER" id="PTHR47053:SF1">
    <property type="entry name" value="MUREIN DD-ENDOPEPTIDASE MEPH-RELATED"/>
    <property type="match status" value="1"/>
</dbReference>
<evidence type="ECO:0000256" key="4">
    <source>
        <dbReference type="ARBA" id="ARBA00022807"/>
    </source>
</evidence>
<evidence type="ECO:0000259" key="5">
    <source>
        <dbReference type="PROSITE" id="PS51935"/>
    </source>
</evidence>
<keyword evidence="3 6" id="KW-0378">Hydrolase</keyword>
<organism evidence="6">
    <name type="scientific">Longilinea arvoryzae</name>
    <dbReference type="NCBI Taxonomy" id="360412"/>
    <lineage>
        <taxon>Bacteria</taxon>
        <taxon>Bacillati</taxon>
        <taxon>Chloroflexota</taxon>
        <taxon>Anaerolineae</taxon>
        <taxon>Anaerolineales</taxon>
        <taxon>Anaerolineaceae</taxon>
        <taxon>Longilinea</taxon>
    </lineage>
</organism>
<name>A0A0S7BB74_9CHLR</name>
<evidence type="ECO:0000313" key="7">
    <source>
        <dbReference type="Proteomes" id="UP000055060"/>
    </source>
</evidence>
<dbReference type="InterPro" id="IPR051202">
    <property type="entry name" value="Peptidase_C40"/>
</dbReference>
<proteinExistence type="inferred from homology"/>
<dbReference type="STRING" id="360412.LARV_00029"/>
<gene>
    <name evidence="6" type="ORF">LARV_00029</name>
</gene>
<evidence type="ECO:0000256" key="1">
    <source>
        <dbReference type="ARBA" id="ARBA00007074"/>
    </source>
</evidence>